<dbReference type="Proteomes" id="UP001419268">
    <property type="component" value="Unassembled WGS sequence"/>
</dbReference>
<accession>A0AAP0IPC9</accession>
<organism evidence="2 3">
    <name type="scientific">Stephania cephalantha</name>
    <dbReference type="NCBI Taxonomy" id="152367"/>
    <lineage>
        <taxon>Eukaryota</taxon>
        <taxon>Viridiplantae</taxon>
        <taxon>Streptophyta</taxon>
        <taxon>Embryophyta</taxon>
        <taxon>Tracheophyta</taxon>
        <taxon>Spermatophyta</taxon>
        <taxon>Magnoliopsida</taxon>
        <taxon>Ranunculales</taxon>
        <taxon>Menispermaceae</taxon>
        <taxon>Menispermoideae</taxon>
        <taxon>Cissampelideae</taxon>
        <taxon>Stephania</taxon>
    </lineage>
</organism>
<evidence type="ECO:0000313" key="2">
    <source>
        <dbReference type="EMBL" id="KAK9118321.1"/>
    </source>
</evidence>
<protein>
    <submittedName>
        <fullName evidence="2">Uncharacterized protein</fullName>
    </submittedName>
</protein>
<evidence type="ECO:0000256" key="1">
    <source>
        <dbReference type="SAM" id="MobiDB-lite"/>
    </source>
</evidence>
<feature type="compositionally biased region" description="Basic and acidic residues" evidence="1">
    <location>
        <begin position="1"/>
        <end position="11"/>
    </location>
</feature>
<reference evidence="2 3" key="1">
    <citation type="submission" date="2024-01" db="EMBL/GenBank/DDBJ databases">
        <title>Genome assemblies of Stephania.</title>
        <authorList>
            <person name="Yang L."/>
        </authorList>
    </citation>
    <scope>NUCLEOTIDE SEQUENCE [LARGE SCALE GENOMIC DNA]</scope>
    <source>
        <strain evidence="2">JXDWG</strain>
        <tissue evidence="2">Leaf</tissue>
    </source>
</reference>
<keyword evidence="3" id="KW-1185">Reference proteome</keyword>
<dbReference type="AlphaFoldDB" id="A0AAP0IPC9"/>
<proteinExistence type="predicted"/>
<evidence type="ECO:0000313" key="3">
    <source>
        <dbReference type="Proteomes" id="UP001419268"/>
    </source>
</evidence>
<gene>
    <name evidence="2" type="ORF">Scep_016414</name>
</gene>
<sequence>MQNDSEDRHPGDVSTWFEGGKKGPDGYGSRHLPIITSKNNVWIQPIFETDAFLSELAEGRDTGVGEVGVTGLLSTCEVCVGYIRRGWGRARWRETTEGGRRREGWVNDVAVECTDAAEKKERRLWGHRSEEQQQWYVE</sequence>
<name>A0AAP0IPC9_9MAGN</name>
<feature type="region of interest" description="Disordered" evidence="1">
    <location>
        <begin position="1"/>
        <end position="24"/>
    </location>
</feature>
<comment type="caution">
    <text evidence="2">The sequence shown here is derived from an EMBL/GenBank/DDBJ whole genome shotgun (WGS) entry which is preliminary data.</text>
</comment>
<dbReference type="EMBL" id="JBBNAG010000007">
    <property type="protein sequence ID" value="KAK9118321.1"/>
    <property type="molecule type" value="Genomic_DNA"/>
</dbReference>